<dbReference type="EMBL" id="JBHUIP010000016">
    <property type="protein sequence ID" value="MFD2265291.1"/>
    <property type="molecule type" value="Genomic_DNA"/>
</dbReference>
<dbReference type="SUPFAM" id="SSF109755">
    <property type="entry name" value="PhoU-like"/>
    <property type="match status" value="1"/>
</dbReference>
<comment type="subunit">
    <text evidence="2">Homodimer.</text>
</comment>
<protein>
    <recommendedName>
        <fullName evidence="2">Phosphate-specific transport system accessory protein PhoU</fullName>
    </recommendedName>
</protein>
<keyword evidence="5" id="KW-1185">Reference proteome</keyword>
<comment type="function">
    <text evidence="2">Plays a role in the regulation of phosphate uptake.</text>
</comment>
<comment type="subcellular location">
    <subcellularLocation>
        <location evidence="2">Cytoplasm</location>
    </subcellularLocation>
</comment>
<evidence type="ECO:0000256" key="2">
    <source>
        <dbReference type="PIRNR" id="PIRNR003107"/>
    </source>
</evidence>
<dbReference type="Pfam" id="PF01895">
    <property type="entry name" value="PhoU"/>
    <property type="match status" value="2"/>
</dbReference>
<evidence type="ECO:0000256" key="1">
    <source>
        <dbReference type="ARBA" id="ARBA00008107"/>
    </source>
</evidence>
<evidence type="ECO:0000313" key="5">
    <source>
        <dbReference type="Proteomes" id="UP001597295"/>
    </source>
</evidence>
<evidence type="ECO:0000259" key="3">
    <source>
        <dbReference type="Pfam" id="PF01895"/>
    </source>
</evidence>
<comment type="similarity">
    <text evidence="1 2">Belongs to the PhoU family.</text>
</comment>
<dbReference type="InterPro" id="IPR028366">
    <property type="entry name" value="PhoU"/>
</dbReference>
<feature type="domain" description="PhoU" evidence="3">
    <location>
        <begin position="21"/>
        <end position="109"/>
    </location>
</feature>
<reference evidence="5" key="1">
    <citation type="journal article" date="2019" name="Int. J. Syst. Evol. Microbiol.">
        <title>The Global Catalogue of Microorganisms (GCM) 10K type strain sequencing project: providing services to taxonomists for standard genome sequencing and annotation.</title>
        <authorList>
            <consortium name="The Broad Institute Genomics Platform"/>
            <consortium name="The Broad Institute Genome Sequencing Center for Infectious Disease"/>
            <person name="Wu L."/>
            <person name="Ma J."/>
        </authorList>
    </citation>
    <scope>NUCLEOTIDE SEQUENCE [LARGE SCALE GENOMIC DNA]</scope>
    <source>
        <strain evidence="5">CGMCC 1.19062</strain>
    </source>
</reference>
<proteinExistence type="inferred from homology"/>
<dbReference type="InterPro" id="IPR038078">
    <property type="entry name" value="PhoU-like_sf"/>
</dbReference>
<dbReference type="RefSeq" id="WP_379878478.1">
    <property type="nucleotide sequence ID" value="NZ_JBHUIP010000016.1"/>
</dbReference>
<keyword evidence="2" id="KW-0963">Cytoplasm</keyword>
<dbReference type="PIRSF" id="PIRSF003107">
    <property type="entry name" value="PhoU"/>
    <property type="match status" value="1"/>
</dbReference>
<gene>
    <name evidence="4" type="primary">phoU</name>
    <name evidence="4" type="ORF">ACFSM5_20475</name>
</gene>
<dbReference type="Proteomes" id="UP001597295">
    <property type="component" value="Unassembled WGS sequence"/>
</dbReference>
<dbReference type="InterPro" id="IPR026022">
    <property type="entry name" value="PhoU_dom"/>
</dbReference>
<name>A0ABW5DZ99_9PROT</name>
<dbReference type="PANTHER" id="PTHR42930:SF3">
    <property type="entry name" value="PHOSPHATE-SPECIFIC TRANSPORT SYSTEM ACCESSORY PROTEIN PHOU"/>
    <property type="match status" value="1"/>
</dbReference>
<sequence>MSNDHIVRSFDEELKRLAQSISQMGGLVEAALAQAITALSKRDSQLASAVVGADQRIDTLQSEIDDQVVRLLALRQPMASDLRTVIASLRIANELERIGDYAANLAKRTIALNSAPSMRPTAAVIRLGKQVQSVIQETLDAFAQGDATKAQAVRDGDLEIDELYTSIFRELLTYMMEDPRNITPCTHILFMAKNLERVGDHATNIAETVYFIVKGQHMPADRPKSDVSSLTMVDATGLATVLDKEAH</sequence>
<evidence type="ECO:0000313" key="4">
    <source>
        <dbReference type="EMBL" id="MFD2265291.1"/>
    </source>
</evidence>
<feature type="domain" description="PhoU" evidence="3">
    <location>
        <begin position="125"/>
        <end position="209"/>
    </location>
</feature>
<dbReference type="PANTHER" id="PTHR42930">
    <property type="entry name" value="PHOSPHATE-SPECIFIC TRANSPORT SYSTEM ACCESSORY PROTEIN PHOU"/>
    <property type="match status" value="1"/>
</dbReference>
<dbReference type="Gene3D" id="1.20.58.220">
    <property type="entry name" value="Phosphate transport system protein phou homolog 2, domain 2"/>
    <property type="match status" value="1"/>
</dbReference>
<comment type="caution">
    <text evidence="4">The sequence shown here is derived from an EMBL/GenBank/DDBJ whole genome shotgun (WGS) entry which is preliminary data.</text>
</comment>
<dbReference type="NCBIfam" id="TIGR02135">
    <property type="entry name" value="phoU_full"/>
    <property type="match status" value="1"/>
</dbReference>
<accession>A0ABW5DZ99</accession>
<keyword evidence="2" id="KW-0592">Phosphate transport</keyword>
<organism evidence="4 5">
    <name type="scientific">Lacibacterium aquatile</name>
    <dbReference type="NCBI Taxonomy" id="1168082"/>
    <lineage>
        <taxon>Bacteria</taxon>
        <taxon>Pseudomonadati</taxon>
        <taxon>Pseudomonadota</taxon>
        <taxon>Alphaproteobacteria</taxon>
        <taxon>Rhodospirillales</taxon>
        <taxon>Rhodospirillaceae</taxon>
    </lineage>
</organism>
<keyword evidence="2" id="KW-0813">Transport</keyword>